<dbReference type="InterPro" id="IPR050109">
    <property type="entry name" value="HTH-type_TetR-like_transc_reg"/>
</dbReference>
<evidence type="ECO:0000313" key="8">
    <source>
        <dbReference type="Proteomes" id="UP000198742"/>
    </source>
</evidence>
<keyword evidence="1" id="KW-0805">Transcription regulation</keyword>
<feature type="region of interest" description="Disordered" evidence="5">
    <location>
        <begin position="1"/>
        <end position="36"/>
    </location>
</feature>
<dbReference type="Pfam" id="PF00440">
    <property type="entry name" value="TetR_N"/>
    <property type="match status" value="1"/>
</dbReference>
<dbReference type="PROSITE" id="PS50977">
    <property type="entry name" value="HTH_TETR_2"/>
    <property type="match status" value="1"/>
</dbReference>
<evidence type="ECO:0000256" key="2">
    <source>
        <dbReference type="ARBA" id="ARBA00023125"/>
    </source>
</evidence>
<keyword evidence="3" id="KW-0804">Transcription</keyword>
<dbReference type="PRINTS" id="PR00455">
    <property type="entry name" value="HTHTETR"/>
</dbReference>
<dbReference type="AlphaFoldDB" id="A0A1H4QW34"/>
<dbReference type="STRING" id="402596.SAMN04489844_1932"/>
<gene>
    <name evidence="7" type="ORF">SAMN04489844_1932</name>
</gene>
<name>A0A1H4QW34_9ACTN</name>
<accession>A0A1H4QW34</accession>
<dbReference type="InterPro" id="IPR001647">
    <property type="entry name" value="HTH_TetR"/>
</dbReference>
<keyword evidence="8" id="KW-1185">Reference proteome</keyword>
<dbReference type="EMBL" id="FNRT01000002">
    <property type="protein sequence ID" value="SEC23845.1"/>
    <property type="molecule type" value="Genomic_DNA"/>
</dbReference>
<dbReference type="Proteomes" id="UP000198742">
    <property type="component" value="Unassembled WGS sequence"/>
</dbReference>
<reference evidence="8" key="1">
    <citation type="submission" date="2016-10" db="EMBL/GenBank/DDBJ databases">
        <authorList>
            <person name="Varghese N."/>
            <person name="Submissions S."/>
        </authorList>
    </citation>
    <scope>NUCLEOTIDE SEQUENCE [LARGE SCALE GENOMIC DNA]</scope>
    <source>
        <strain evidence="8">DSM 22017</strain>
    </source>
</reference>
<dbReference type="SUPFAM" id="SSF46689">
    <property type="entry name" value="Homeodomain-like"/>
    <property type="match status" value="1"/>
</dbReference>
<proteinExistence type="predicted"/>
<evidence type="ECO:0000256" key="3">
    <source>
        <dbReference type="ARBA" id="ARBA00023163"/>
    </source>
</evidence>
<dbReference type="GO" id="GO:0003700">
    <property type="term" value="F:DNA-binding transcription factor activity"/>
    <property type="evidence" value="ECO:0007669"/>
    <property type="project" value="TreeGrafter"/>
</dbReference>
<feature type="domain" description="HTH tetR-type" evidence="6">
    <location>
        <begin position="35"/>
        <end position="95"/>
    </location>
</feature>
<dbReference type="PANTHER" id="PTHR30055:SF238">
    <property type="entry name" value="MYCOFACTOCIN BIOSYNTHESIS TRANSCRIPTIONAL REGULATOR MFTR-RELATED"/>
    <property type="match status" value="1"/>
</dbReference>
<dbReference type="GO" id="GO:0000976">
    <property type="term" value="F:transcription cis-regulatory region binding"/>
    <property type="evidence" value="ECO:0007669"/>
    <property type="project" value="TreeGrafter"/>
</dbReference>
<dbReference type="InterPro" id="IPR009057">
    <property type="entry name" value="Homeodomain-like_sf"/>
</dbReference>
<dbReference type="PANTHER" id="PTHR30055">
    <property type="entry name" value="HTH-TYPE TRANSCRIPTIONAL REGULATOR RUTR"/>
    <property type="match status" value="1"/>
</dbReference>
<sequence length="223" mass="24442">MSVTANTAVNGRIPYDDDVSEPASPEPALRERRRRQTEHDISTIALDLFEQQGIDHTTVDQIAEAAGVSARTFFRYFATKEAAALVGHIDLDERVEQMLDAIAPGRPLVDQLEDVWREVLGAFDDGRSEAGRLLLRVRRLMLAEPALRQAAVALDAQRTDDLVARLTGNLGLDDDLGVRIAVEATGLVVRVTLDRWADARDAGRPVELLETYAAACAHLHALA</sequence>
<evidence type="ECO:0000256" key="5">
    <source>
        <dbReference type="SAM" id="MobiDB-lite"/>
    </source>
</evidence>
<keyword evidence="2 4" id="KW-0238">DNA-binding</keyword>
<organism evidence="7 8">
    <name type="scientific">Nocardioides exalbidus</name>
    <dbReference type="NCBI Taxonomy" id="402596"/>
    <lineage>
        <taxon>Bacteria</taxon>
        <taxon>Bacillati</taxon>
        <taxon>Actinomycetota</taxon>
        <taxon>Actinomycetes</taxon>
        <taxon>Propionibacteriales</taxon>
        <taxon>Nocardioidaceae</taxon>
        <taxon>Nocardioides</taxon>
    </lineage>
</organism>
<feature type="DNA-binding region" description="H-T-H motif" evidence="4">
    <location>
        <begin position="58"/>
        <end position="77"/>
    </location>
</feature>
<evidence type="ECO:0000313" key="7">
    <source>
        <dbReference type="EMBL" id="SEC23845.1"/>
    </source>
</evidence>
<evidence type="ECO:0000256" key="4">
    <source>
        <dbReference type="PROSITE-ProRule" id="PRU00335"/>
    </source>
</evidence>
<evidence type="ECO:0000256" key="1">
    <source>
        <dbReference type="ARBA" id="ARBA00023015"/>
    </source>
</evidence>
<dbReference type="Gene3D" id="1.10.357.10">
    <property type="entry name" value="Tetracycline Repressor, domain 2"/>
    <property type="match status" value="1"/>
</dbReference>
<evidence type="ECO:0000259" key="6">
    <source>
        <dbReference type="PROSITE" id="PS50977"/>
    </source>
</evidence>
<protein>
    <submittedName>
        <fullName evidence="7">DNA-binding transcriptional regulator, AcrR family</fullName>
    </submittedName>
</protein>